<sequence>MADTEKASSHNQLDDHAAGSVIQVNRSETTRGLKSRHIQMIALGSAIGTGLFVGSGVTLSKGGPAFLVAGYIIVSLLVFCVVTAITEMATYLPVKGATMSYYGRRYVSDSLGFAMGWLYFYSFGILVPFEITAAGLVIQYWNTSVPIVVWISCLIVVTCSLNWLPVKFYGESEFWFVSLKVMLILGLLILSFILFWWGGPDQSRLGFHWWRQPVNSWLVPGDAGRAAAFFGTVISSVFPFSFAPEMVIVTTGEMVNPRRNLPRTVSRFFWRIMVFYVGGALAISVICPSNDPRLTNGGAGAESSPFVVGIKRAGIKGLDSVVNAVILTSAWSSGNAYLYLSSRSLYSLSVAGQAPAVFKKCLPNGLPYVAVGTSSLFALLAYMNVSSNGSEVFTWLVNLTNTGTFISWICCGIIYLRFRKAYLKQNKTDQIPWRHWSQPVGSYIAIVAFAILCGINGFDVFVRGNWSVSIFLTDYISIPVFLAFYLGHRIYHHKDHWWRQVDEIDLQSGLDEVEAEYDAEDAINPPKRRIMNILASPFA</sequence>
<evidence type="ECO:0000259" key="7">
    <source>
        <dbReference type="Pfam" id="PF00324"/>
    </source>
</evidence>
<feature type="transmembrane region" description="Helical" evidence="6">
    <location>
        <begin position="395"/>
        <end position="418"/>
    </location>
</feature>
<keyword evidence="2" id="KW-0813">Transport</keyword>
<dbReference type="GO" id="GO:0016020">
    <property type="term" value="C:membrane"/>
    <property type="evidence" value="ECO:0007669"/>
    <property type="project" value="UniProtKB-SubCell"/>
</dbReference>
<dbReference type="OMA" id="SDEINIW"/>
<dbReference type="OrthoDB" id="3900342at2759"/>
<evidence type="ECO:0000256" key="1">
    <source>
        <dbReference type="ARBA" id="ARBA00004141"/>
    </source>
</evidence>
<evidence type="ECO:0000256" key="5">
    <source>
        <dbReference type="ARBA" id="ARBA00023136"/>
    </source>
</evidence>
<feature type="transmembrane region" description="Helical" evidence="6">
    <location>
        <begin position="321"/>
        <end position="340"/>
    </location>
</feature>
<comment type="caution">
    <text evidence="8">The sequence shown here is derived from an EMBL/GenBank/DDBJ whole genome shotgun (WGS) entry which is preliminary data.</text>
</comment>
<dbReference type="Pfam" id="PF00324">
    <property type="entry name" value="AA_permease"/>
    <property type="match status" value="1"/>
</dbReference>
<dbReference type="InParanoid" id="G9MS87"/>
<dbReference type="EMBL" id="ABDF02000006">
    <property type="protein sequence ID" value="EHK22949.1"/>
    <property type="molecule type" value="Genomic_DNA"/>
</dbReference>
<dbReference type="Proteomes" id="UP000007115">
    <property type="component" value="Unassembled WGS sequence"/>
</dbReference>
<evidence type="ECO:0000256" key="2">
    <source>
        <dbReference type="ARBA" id="ARBA00022448"/>
    </source>
</evidence>
<dbReference type="GeneID" id="25792606"/>
<evidence type="ECO:0000256" key="3">
    <source>
        <dbReference type="ARBA" id="ARBA00022692"/>
    </source>
</evidence>
<proteinExistence type="predicted"/>
<comment type="subcellular location">
    <subcellularLocation>
        <location evidence="1">Membrane</location>
        <topology evidence="1">Multi-pass membrane protein</topology>
    </subcellularLocation>
</comment>
<protein>
    <recommendedName>
        <fullName evidence="7">Amino acid permease/ SLC12A domain-containing protein</fullName>
    </recommendedName>
</protein>
<evidence type="ECO:0000256" key="4">
    <source>
        <dbReference type="ARBA" id="ARBA00022989"/>
    </source>
</evidence>
<dbReference type="GO" id="GO:0015171">
    <property type="term" value="F:amino acid transmembrane transporter activity"/>
    <property type="evidence" value="ECO:0007669"/>
    <property type="project" value="TreeGrafter"/>
</dbReference>
<dbReference type="PANTHER" id="PTHR43341:SF38">
    <property type="entry name" value="PROLINE TRANSPORTER (EUROFUNG)"/>
    <property type="match status" value="1"/>
</dbReference>
<dbReference type="AlphaFoldDB" id="G9MS87"/>
<dbReference type="RefSeq" id="XP_013957152.1">
    <property type="nucleotide sequence ID" value="XM_014101677.1"/>
</dbReference>
<feature type="transmembrane region" description="Helical" evidence="6">
    <location>
        <begin position="361"/>
        <end position="383"/>
    </location>
</feature>
<organism evidence="8 9">
    <name type="scientific">Hypocrea virens (strain Gv29-8 / FGSC 10586)</name>
    <name type="common">Gliocladium virens</name>
    <name type="synonym">Trichoderma virens</name>
    <dbReference type="NCBI Taxonomy" id="413071"/>
    <lineage>
        <taxon>Eukaryota</taxon>
        <taxon>Fungi</taxon>
        <taxon>Dikarya</taxon>
        <taxon>Ascomycota</taxon>
        <taxon>Pezizomycotina</taxon>
        <taxon>Sordariomycetes</taxon>
        <taxon>Hypocreomycetidae</taxon>
        <taxon>Hypocreales</taxon>
        <taxon>Hypocreaceae</taxon>
        <taxon>Trichoderma</taxon>
    </lineage>
</organism>
<feature type="transmembrane region" description="Helical" evidence="6">
    <location>
        <begin position="113"/>
        <end position="141"/>
    </location>
</feature>
<dbReference type="PIRSF" id="PIRSF006060">
    <property type="entry name" value="AA_transporter"/>
    <property type="match status" value="1"/>
</dbReference>
<feature type="transmembrane region" description="Helical" evidence="6">
    <location>
        <begin position="439"/>
        <end position="458"/>
    </location>
</feature>
<accession>G9MS87</accession>
<feature type="transmembrane region" description="Helical" evidence="6">
    <location>
        <begin position="464"/>
        <end position="486"/>
    </location>
</feature>
<keyword evidence="3 6" id="KW-0812">Transmembrane</keyword>
<feature type="transmembrane region" description="Helical" evidence="6">
    <location>
        <begin position="176"/>
        <end position="197"/>
    </location>
</feature>
<dbReference type="InterPro" id="IPR004841">
    <property type="entry name" value="AA-permease/SLC12A_dom"/>
</dbReference>
<feature type="transmembrane region" description="Helical" evidence="6">
    <location>
        <begin position="40"/>
        <end position="59"/>
    </location>
</feature>
<keyword evidence="5 6" id="KW-0472">Membrane</keyword>
<feature type="domain" description="Amino acid permease/ SLC12A" evidence="7">
    <location>
        <begin position="37"/>
        <end position="492"/>
    </location>
</feature>
<evidence type="ECO:0000313" key="9">
    <source>
        <dbReference type="Proteomes" id="UP000007115"/>
    </source>
</evidence>
<evidence type="ECO:0000256" key="6">
    <source>
        <dbReference type="SAM" id="Phobius"/>
    </source>
</evidence>
<dbReference type="InterPro" id="IPR050524">
    <property type="entry name" value="APC_YAT"/>
</dbReference>
<dbReference type="Gene3D" id="1.20.1740.10">
    <property type="entry name" value="Amino acid/polyamine transporter I"/>
    <property type="match status" value="1"/>
</dbReference>
<dbReference type="HOGENOM" id="CLU_007946_12_1_1"/>
<evidence type="ECO:0000313" key="8">
    <source>
        <dbReference type="EMBL" id="EHK22949.1"/>
    </source>
</evidence>
<gene>
    <name evidence="8" type="ORF">TRIVIDRAFT_28066</name>
</gene>
<dbReference type="STRING" id="413071.G9MS87"/>
<feature type="transmembrane region" description="Helical" evidence="6">
    <location>
        <begin position="147"/>
        <end position="164"/>
    </location>
</feature>
<keyword evidence="9" id="KW-1185">Reference proteome</keyword>
<dbReference type="PANTHER" id="PTHR43341">
    <property type="entry name" value="AMINO ACID PERMEASE"/>
    <property type="match status" value="1"/>
</dbReference>
<feature type="transmembrane region" description="Helical" evidence="6">
    <location>
        <begin position="268"/>
        <end position="286"/>
    </location>
</feature>
<dbReference type="FunFam" id="1.20.1740.10:FF:000001">
    <property type="entry name" value="Amino acid permease"/>
    <property type="match status" value="1"/>
</dbReference>
<reference evidence="8 9" key="1">
    <citation type="journal article" date="2011" name="Genome Biol.">
        <title>Comparative genome sequence analysis underscores mycoparasitism as the ancestral life style of Trichoderma.</title>
        <authorList>
            <person name="Kubicek C.P."/>
            <person name="Herrera-Estrella A."/>
            <person name="Seidl-Seiboth V."/>
            <person name="Martinez D.A."/>
            <person name="Druzhinina I.S."/>
            <person name="Thon M."/>
            <person name="Zeilinger S."/>
            <person name="Casas-Flores S."/>
            <person name="Horwitz B.A."/>
            <person name="Mukherjee P.K."/>
            <person name="Mukherjee M."/>
            <person name="Kredics L."/>
            <person name="Alcaraz L.D."/>
            <person name="Aerts A."/>
            <person name="Antal Z."/>
            <person name="Atanasova L."/>
            <person name="Cervantes-Badillo M.G."/>
            <person name="Challacombe J."/>
            <person name="Chertkov O."/>
            <person name="McCluskey K."/>
            <person name="Coulpier F."/>
            <person name="Deshpande N."/>
            <person name="von Doehren H."/>
            <person name="Ebbole D.J."/>
            <person name="Esquivel-Naranjo E.U."/>
            <person name="Fekete E."/>
            <person name="Flipphi M."/>
            <person name="Glaser F."/>
            <person name="Gomez-Rodriguez E.Y."/>
            <person name="Gruber S."/>
            <person name="Han C."/>
            <person name="Henrissat B."/>
            <person name="Hermosa R."/>
            <person name="Hernandez-Onate M."/>
            <person name="Karaffa L."/>
            <person name="Kosti I."/>
            <person name="Le Crom S."/>
            <person name="Lindquist E."/>
            <person name="Lucas S."/>
            <person name="Luebeck M."/>
            <person name="Luebeck P.S."/>
            <person name="Margeot A."/>
            <person name="Metz B."/>
            <person name="Misra M."/>
            <person name="Nevalainen H."/>
            <person name="Omann M."/>
            <person name="Packer N."/>
            <person name="Perrone G."/>
            <person name="Uresti-Rivera E.E."/>
            <person name="Salamov A."/>
            <person name="Schmoll M."/>
            <person name="Seiboth B."/>
            <person name="Shapiro H."/>
            <person name="Sukno S."/>
            <person name="Tamayo-Ramos J.A."/>
            <person name="Tisch D."/>
            <person name="Wiest A."/>
            <person name="Wilkinson H.H."/>
            <person name="Zhang M."/>
            <person name="Coutinho P.M."/>
            <person name="Kenerley C.M."/>
            <person name="Monte E."/>
            <person name="Baker S.E."/>
            <person name="Grigoriev I.V."/>
        </authorList>
    </citation>
    <scope>NUCLEOTIDE SEQUENCE [LARGE SCALE GENOMIC DNA]</scope>
    <source>
        <strain evidence="9">Gv29-8 / FGSC 10586</strain>
    </source>
</reference>
<feature type="transmembrane region" description="Helical" evidence="6">
    <location>
        <begin position="226"/>
        <end position="248"/>
    </location>
</feature>
<dbReference type="eggNOG" id="KOG1286">
    <property type="taxonomic scope" value="Eukaryota"/>
</dbReference>
<name>G9MS87_HYPVG</name>
<dbReference type="VEuPathDB" id="FungiDB:TRIVIDRAFT_28066"/>
<keyword evidence="4 6" id="KW-1133">Transmembrane helix</keyword>
<feature type="transmembrane region" description="Helical" evidence="6">
    <location>
        <begin position="65"/>
        <end position="92"/>
    </location>
</feature>